<feature type="domain" description="Phosphodiester glycosidase" evidence="1">
    <location>
        <begin position="81"/>
        <end position="272"/>
    </location>
</feature>
<keyword evidence="3" id="KW-1185">Reference proteome</keyword>
<dbReference type="Proteomes" id="UP000014174">
    <property type="component" value="Unassembled WGS sequence"/>
</dbReference>
<reference evidence="2 3" key="1">
    <citation type="journal article" date="2013" name="Genome Announc.">
        <title>Draft Genome Sequence of Arcticibacter svalbardensis Strain MN12-7T, a Member of the Family Sphingobacteriaceae Isolated from an Arctic Soil Sample.</title>
        <authorList>
            <person name="Shivaji S."/>
            <person name="Ara S."/>
            <person name="Prasad S."/>
            <person name="Manasa B.P."/>
            <person name="Begum Z."/>
            <person name="Singh A."/>
            <person name="Kumar Pinnaka A."/>
        </authorList>
    </citation>
    <scope>NUCLEOTIDE SEQUENCE [LARGE SCALE GENOMIC DNA]</scope>
    <source>
        <strain evidence="2 3">MN12-7</strain>
    </source>
</reference>
<gene>
    <name evidence="2" type="ORF">ADIARSV_4078</name>
</gene>
<organism evidence="2 3">
    <name type="scientific">Arcticibacter svalbardensis MN12-7</name>
    <dbReference type="NCBI Taxonomy" id="1150600"/>
    <lineage>
        <taxon>Bacteria</taxon>
        <taxon>Pseudomonadati</taxon>
        <taxon>Bacteroidota</taxon>
        <taxon>Sphingobacteriia</taxon>
        <taxon>Sphingobacteriales</taxon>
        <taxon>Sphingobacteriaceae</taxon>
        <taxon>Arcticibacter</taxon>
    </lineage>
</organism>
<dbReference type="InterPro" id="IPR018711">
    <property type="entry name" value="NAGPA"/>
</dbReference>
<name>R9GM79_9SPHI</name>
<dbReference type="PATRIC" id="fig|1150600.3.peg.4037"/>
<comment type="caution">
    <text evidence="2">The sequence shown here is derived from an EMBL/GenBank/DDBJ whole genome shotgun (WGS) entry which is preliminary data.</text>
</comment>
<dbReference type="Pfam" id="PF09992">
    <property type="entry name" value="NAGPA"/>
    <property type="match status" value="1"/>
</dbReference>
<evidence type="ECO:0000259" key="1">
    <source>
        <dbReference type="Pfam" id="PF09992"/>
    </source>
</evidence>
<proteinExistence type="predicted"/>
<dbReference type="STRING" id="1150600.ADIARSV_4078"/>
<evidence type="ECO:0000313" key="3">
    <source>
        <dbReference type="Proteomes" id="UP000014174"/>
    </source>
</evidence>
<sequence>MLIGFHVAFSQTDSLAVVQADWFSTKISRGVVLKRAAFAKSLFGSNQYISILEVKQKRRLALDLAYEESLLRSTSDFGQSNKALAAINGTFFDVAKGGSVDYIRSDGMIISTNRLNKTNQRAVHQKGAVVLQHGKLDILKWDGSPDWENKIEAEDVMLSGPILLLNKQPELLDSASFNTTRHPRSVIAKGKGKKVYFIVIDGRRELAAGMSLFEVQNLLKWLKYSDGINLDGGGSSALWVDGQNFNGVVSYPSDNKKWDHEGQRKVANAILLKKK</sequence>
<protein>
    <recommendedName>
        <fullName evidence="1">Phosphodiester glycosidase domain-containing protein</fullName>
    </recommendedName>
</protein>
<dbReference type="RefSeq" id="WP_016197297.1">
    <property type="nucleotide sequence ID" value="NZ_AQPN01000143.1"/>
</dbReference>
<dbReference type="EMBL" id="AQPN01000143">
    <property type="protein sequence ID" value="EOR92796.1"/>
    <property type="molecule type" value="Genomic_DNA"/>
</dbReference>
<dbReference type="PANTHER" id="PTHR40446">
    <property type="entry name" value="N-ACETYLGLUCOSAMINE-1-PHOSPHODIESTER ALPHA-N-ACETYLGLUCOSAMINIDASE"/>
    <property type="match status" value="1"/>
</dbReference>
<dbReference type="eggNOG" id="COG4632">
    <property type="taxonomic scope" value="Bacteria"/>
</dbReference>
<dbReference type="AlphaFoldDB" id="R9GM79"/>
<evidence type="ECO:0000313" key="2">
    <source>
        <dbReference type="EMBL" id="EOR92796.1"/>
    </source>
</evidence>
<accession>R9GM79</accession>
<dbReference type="PANTHER" id="PTHR40446:SF2">
    <property type="entry name" value="N-ACETYLGLUCOSAMINE-1-PHOSPHODIESTER ALPHA-N-ACETYLGLUCOSAMINIDASE"/>
    <property type="match status" value="1"/>
</dbReference>